<feature type="coiled-coil region" evidence="1">
    <location>
        <begin position="309"/>
        <end position="341"/>
    </location>
</feature>
<feature type="region of interest" description="Disordered" evidence="2">
    <location>
        <begin position="55"/>
        <end position="126"/>
    </location>
</feature>
<feature type="region of interest" description="Disordered" evidence="2">
    <location>
        <begin position="1"/>
        <end position="20"/>
    </location>
</feature>
<dbReference type="STRING" id="4540.A0A3L6PGC0"/>
<evidence type="ECO:0000313" key="4">
    <source>
        <dbReference type="Proteomes" id="UP000275267"/>
    </source>
</evidence>
<dbReference type="Proteomes" id="UP000275267">
    <property type="component" value="Unassembled WGS sequence"/>
</dbReference>
<feature type="compositionally biased region" description="Acidic residues" evidence="2">
    <location>
        <begin position="238"/>
        <end position="255"/>
    </location>
</feature>
<proteinExistence type="predicted"/>
<name>A0A3L6PGC0_PANMI</name>
<dbReference type="AlphaFoldDB" id="A0A3L6PGC0"/>
<keyword evidence="1" id="KW-0175">Coiled coil</keyword>
<gene>
    <name evidence="3" type="ORF">C2845_PM18G09640</name>
</gene>
<accession>A0A3L6PGC0</accession>
<reference evidence="4" key="1">
    <citation type="journal article" date="2019" name="Nat. Commun.">
        <title>The genome of broomcorn millet.</title>
        <authorList>
            <person name="Zou C."/>
            <person name="Miki D."/>
            <person name="Li D."/>
            <person name="Tang Q."/>
            <person name="Xiao L."/>
            <person name="Rajput S."/>
            <person name="Deng P."/>
            <person name="Jia W."/>
            <person name="Huang R."/>
            <person name="Zhang M."/>
            <person name="Sun Y."/>
            <person name="Hu J."/>
            <person name="Fu X."/>
            <person name="Schnable P.S."/>
            <person name="Li F."/>
            <person name="Zhang H."/>
            <person name="Feng B."/>
            <person name="Zhu X."/>
            <person name="Liu R."/>
            <person name="Schnable J.C."/>
            <person name="Zhu J.-K."/>
            <person name="Zhang H."/>
        </authorList>
    </citation>
    <scope>NUCLEOTIDE SEQUENCE [LARGE SCALE GENOMIC DNA]</scope>
</reference>
<feature type="region of interest" description="Disordered" evidence="2">
    <location>
        <begin position="233"/>
        <end position="284"/>
    </location>
</feature>
<protein>
    <submittedName>
        <fullName evidence="3">Uncharacterized protein</fullName>
    </submittedName>
</protein>
<keyword evidence="4" id="KW-1185">Reference proteome</keyword>
<dbReference type="EMBL" id="PQIB02000017">
    <property type="protein sequence ID" value="RLM57916.1"/>
    <property type="molecule type" value="Genomic_DNA"/>
</dbReference>
<comment type="caution">
    <text evidence="3">The sequence shown here is derived from an EMBL/GenBank/DDBJ whole genome shotgun (WGS) entry which is preliminary data.</text>
</comment>
<dbReference type="PANTHER" id="PTHR47069">
    <property type="match status" value="1"/>
</dbReference>
<organism evidence="3 4">
    <name type="scientific">Panicum miliaceum</name>
    <name type="common">Proso millet</name>
    <name type="synonym">Broomcorn millet</name>
    <dbReference type="NCBI Taxonomy" id="4540"/>
    <lineage>
        <taxon>Eukaryota</taxon>
        <taxon>Viridiplantae</taxon>
        <taxon>Streptophyta</taxon>
        <taxon>Embryophyta</taxon>
        <taxon>Tracheophyta</taxon>
        <taxon>Spermatophyta</taxon>
        <taxon>Magnoliopsida</taxon>
        <taxon>Liliopsida</taxon>
        <taxon>Poales</taxon>
        <taxon>Poaceae</taxon>
        <taxon>PACMAD clade</taxon>
        <taxon>Panicoideae</taxon>
        <taxon>Panicodae</taxon>
        <taxon>Paniceae</taxon>
        <taxon>Panicinae</taxon>
        <taxon>Panicum</taxon>
        <taxon>Panicum sect. Panicum</taxon>
    </lineage>
</organism>
<dbReference type="OrthoDB" id="689779at2759"/>
<dbReference type="PANTHER" id="PTHR47069:SF11">
    <property type="entry name" value="OS04G0275550 PROTEIN"/>
    <property type="match status" value="1"/>
</dbReference>
<feature type="compositionally biased region" description="Gly residues" evidence="2">
    <location>
        <begin position="58"/>
        <end position="74"/>
    </location>
</feature>
<feature type="compositionally biased region" description="Gly residues" evidence="2">
    <location>
        <begin position="86"/>
        <end position="102"/>
    </location>
</feature>
<evidence type="ECO:0000256" key="1">
    <source>
        <dbReference type="SAM" id="Coils"/>
    </source>
</evidence>
<evidence type="ECO:0000256" key="2">
    <source>
        <dbReference type="SAM" id="MobiDB-lite"/>
    </source>
</evidence>
<sequence>MAPHLNASAATNDEEDLGAFSQPWYPRSQMENLDLNSMGDGYPHIGSYSGLLQSDGVPGVGGRPSIAPGGGGGRSARALFQPPRSSGGGGRSGRGGCQAGRVGGRRPRTTNNGARGGRLPQGSAPYFTPLGVSGGGRGRLAALRGCGSTSAANNFVPAEEYGEHSVDEENHSINWSTGESGLGRRDNGCIVADDAWWVTNTQSECKKFRWAMPTYLDHLAEMFHGTTIDGRSSCILGESEDPTDTNLDDDDDDEDTFKSPMSTGSKKRGSSTTDTISSPAKKHKSPMVKCMKGLIDTIQSGSSKDADVAIQIQEKMASRKKEEKKLEQQEEEQEIEACLQLVKECGAADESEEYYVATMLFGKRYN</sequence>
<evidence type="ECO:0000313" key="3">
    <source>
        <dbReference type="EMBL" id="RLM57916.1"/>
    </source>
</evidence>